<evidence type="ECO:0000313" key="2">
    <source>
        <dbReference type="Proteomes" id="UP000027138"/>
    </source>
</evidence>
<organism evidence="1 2">
    <name type="scientific">Jatropha curcas</name>
    <name type="common">Barbados nut</name>
    <dbReference type="NCBI Taxonomy" id="180498"/>
    <lineage>
        <taxon>Eukaryota</taxon>
        <taxon>Viridiplantae</taxon>
        <taxon>Streptophyta</taxon>
        <taxon>Embryophyta</taxon>
        <taxon>Tracheophyta</taxon>
        <taxon>Spermatophyta</taxon>
        <taxon>Magnoliopsida</taxon>
        <taxon>eudicotyledons</taxon>
        <taxon>Gunneridae</taxon>
        <taxon>Pentapetalae</taxon>
        <taxon>rosids</taxon>
        <taxon>fabids</taxon>
        <taxon>Malpighiales</taxon>
        <taxon>Euphorbiaceae</taxon>
        <taxon>Crotonoideae</taxon>
        <taxon>Jatropheae</taxon>
        <taxon>Jatropha</taxon>
    </lineage>
</organism>
<protein>
    <submittedName>
        <fullName evidence="1">Uncharacterized protein</fullName>
    </submittedName>
</protein>
<name>A0A067J8Z3_JATCU</name>
<dbReference type="AlphaFoldDB" id="A0A067J8Z3"/>
<evidence type="ECO:0000313" key="1">
    <source>
        <dbReference type="EMBL" id="KDP20207.1"/>
    </source>
</evidence>
<reference evidence="1 2" key="1">
    <citation type="journal article" date="2014" name="PLoS ONE">
        <title>Global Analysis of Gene Expression Profiles in Physic Nut (Jatropha curcas L.) Seedlings Exposed to Salt Stress.</title>
        <authorList>
            <person name="Zhang L."/>
            <person name="Zhang C."/>
            <person name="Wu P."/>
            <person name="Chen Y."/>
            <person name="Li M."/>
            <person name="Jiang H."/>
            <person name="Wu G."/>
        </authorList>
    </citation>
    <scope>NUCLEOTIDE SEQUENCE [LARGE SCALE GENOMIC DNA]</scope>
    <source>
        <strain evidence="2">cv. GZQX0401</strain>
        <tissue evidence="1">Young leaves</tissue>
    </source>
</reference>
<dbReference type="Proteomes" id="UP000027138">
    <property type="component" value="Unassembled WGS sequence"/>
</dbReference>
<proteinExistence type="predicted"/>
<dbReference type="OrthoDB" id="1743443at2759"/>
<keyword evidence="2" id="KW-1185">Reference proteome</keyword>
<sequence length="257" mass="29204">MDRSLAPAFEALFCSLSHKDWDLLSPFELNGLSYRNIQVQPGLLQWLINHFDPSGNLFHHNDFKIGPLFKELNIIFGRIAVVEEVPVLPQLDVGPTSLILLVFSFSAYEIPSYGFGADVVPLRLFVDRALSMDRTSPHWPSLICFCILSQYLLLSGIDGYGSLRFVPIVEQTARRRTLFSLILVETFTWLGEHDWDSSSVLDPMGSPLLMQILPLRESDGLAPGVAYYPSRVTRQYGRYQAFPDYSRFEVALLHNDF</sequence>
<gene>
    <name evidence="1" type="ORF">JCGZ_10645</name>
</gene>
<accession>A0A067J8Z3</accession>
<dbReference type="EMBL" id="KK917158">
    <property type="protein sequence ID" value="KDP20207.1"/>
    <property type="molecule type" value="Genomic_DNA"/>
</dbReference>